<dbReference type="EMBL" id="JACHMP010000001">
    <property type="protein sequence ID" value="MBB5817084.1"/>
    <property type="molecule type" value="Genomic_DNA"/>
</dbReference>
<evidence type="ECO:0000313" key="3">
    <source>
        <dbReference type="EMBL" id="MBB5817084.1"/>
    </source>
</evidence>
<gene>
    <name evidence="3" type="ORF">F4562_000146</name>
</gene>
<keyword evidence="4" id="KW-1185">Reference proteome</keyword>
<feature type="domain" description="Capsule synthesis protein CapA" evidence="2">
    <location>
        <begin position="7"/>
        <end position="265"/>
    </location>
</feature>
<dbReference type="AlphaFoldDB" id="A0A7W9IAH2"/>
<dbReference type="RefSeq" id="WP_184546078.1">
    <property type="nucleotide sequence ID" value="NZ_JACHMP010000001.1"/>
</dbReference>
<proteinExistence type="inferred from homology"/>
<accession>A0A7W9IAH2</accession>
<dbReference type="Pfam" id="PF09587">
    <property type="entry name" value="PGA_cap"/>
    <property type="match status" value="1"/>
</dbReference>
<dbReference type="InterPro" id="IPR052169">
    <property type="entry name" value="CW_Biosynth-Accessory"/>
</dbReference>
<dbReference type="InterPro" id="IPR029052">
    <property type="entry name" value="Metallo-depent_PP-like"/>
</dbReference>
<evidence type="ECO:0000256" key="1">
    <source>
        <dbReference type="ARBA" id="ARBA00005662"/>
    </source>
</evidence>
<sequence>MGSDILVLGAVGDLILDAPGPDAYFEPSLEVLRSFDVLIGHVETPYTLRGHEESTDVAAPACPPDRLDALGRAGFTIGTLAGNHIADRGAPGVADTLAALHRLGIATAGAGPDLAAARRPAVVERGGLRVGVLSYNCVGPDGAKATSGKAGAAYVDVHTVYGKPFGGPGGMPMEISTFLDRRSLAAFQDDVQALRGDVDVLIVALHKGVLHVPVEIAQYEVDLARAAVDAGADAVLGHHAHILKGVQIHAGKPVFHGLGNFVTVTSALSPSPDNSPERRAWAARRRRLAGFDPDPAMPRYPFHPESRNTGIAILRVGSHGVTAGFLPCWIDDDARPVPVTGDRGEAVVRYLERISREAGFAVRMDWDGRTAAVHPITA</sequence>
<organism evidence="3 4">
    <name type="scientific">Streptosporangium becharense</name>
    <dbReference type="NCBI Taxonomy" id="1816182"/>
    <lineage>
        <taxon>Bacteria</taxon>
        <taxon>Bacillati</taxon>
        <taxon>Actinomycetota</taxon>
        <taxon>Actinomycetes</taxon>
        <taxon>Streptosporangiales</taxon>
        <taxon>Streptosporangiaceae</taxon>
        <taxon>Streptosporangium</taxon>
    </lineage>
</organism>
<dbReference type="InterPro" id="IPR019079">
    <property type="entry name" value="Capsule_synth_CapA"/>
</dbReference>
<dbReference type="PANTHER" id="PTHR33393">
    <property type="entry name" value="POLYGLUTAMINE SYNTHESIS ACCESSORY PROTEIN RV0574C-RELATED"/>
    <property type="match status" value="1"/>
</dbReference>
<dbReference type="Proteomes" id="UP000540685">
    <property type="component" value="Unassembled WGS sequence"/>
</dbReference>
<reference evidence="3 4" key="1">
    <citation type="submission" date="2020-08" db="EMBL/GenBank/DDBJ databases">
        <title>Sequencing the genomes of 1000 actinobacteria strains.</title>
        <authorList>
            <person name="Klenk H.-P."/>
        </authorList>
    </citation>
    <scope>NUCLEOTIDE SEQUENCE [LARGE SCALE GENOMIC DNA]</scope>
    <source>
        <strain evidence="3 4">DSM 46887</strain>
    </source>
</reference>
<evidence type="ECO:0000259" key="2">
    <source>
        <dbReference type="SMART" id="SM00854"/>
    </source>
</evidence>
<name>A0A7W9IAH2_9ACTN</name>
<evidence type="ECO:0000313" key="4">
    <source>
        <dbReference type="Proteomes" id="UP000540685"/>
    </source>
</evidence>
<dbReference type="SUPFAM" id="SSF56300">
    <property type="entry name" value="Metallo-dependent phosphatases"/>
    <property type="match status" value="1"/>
</dbReference>
<dbReference type="PANTHER" id="PTHR33393:SF13">
    <property type="entry name" value="PGA BIOSYNTHESIS PROTEIN CAPA"/>
    <property type="match status" value="1"/>
</dbReference>
<protein>
    <submittedName>
        <fullName evidence="3">Poly-gamma-glutamate synthesis protein (Capsule biosynthesis protein)</fullName>
    </submittedName>
</protein>
<comment type="similarity">
    <text evidence="1">Belongs to the CapA family.</text>
</comment>
<dbReference type="SMART" id="SM00854">
    <property type="entry name" value="PGA_cap"/>
    <property type="match status" value="1"/>
</dbReference>
<dbReference type="Gene3D" id="3.60.21.10">
    <property type="match status" value="1"/>
</dbReference>
<comment type="caution">
    <text evidence="3">The sequence shown here is derived from an EMBL/GenBank/DDBJ whole genome shotgun (WGS) entry which is preliminary data.</text>
</comment>